<evidence type="ECO:0000313" key="2">
    <source>
        <dbReference type="EMBL" id="TFY66286.1"/>
    </source>
</evidence>
<feature type="compositionally biased region" description="Low complexity" evidence="1">
    <location>
        <begin position="302"/>
        <end position="332"/>
    </location>
</feature>
<keyword evidence="3" id="KW-1185">Reference proteome</keyword>
<name>A0A4Y9YUN9_9AGAM</name>
<feature type="non-terminal residue" evidence="2">
    <location>
        <position position="401"/>
    </location>
</feature>
<dbReference type="EMBL" id="SEOQ01000261">
    <property type="protein sequence ID" value="TFY66286.1"/>
    <property type="molecule type" value="Genomic_DNA"/>
</dbReference>
<feature type="compositionally biased region" description="Low complexity" evidence="1">
    <location>
        <begin position="76"/>
        <end position="108"/>
    </location>
</feature>
<feature type="compositionally biased region" description="Pro residues" evidence="1">
    <location>
        <begin position="333"/>
        <end position="349"/>
    </location>
</feature>
<proteinExistence type="predicted"/>
<comment type="caution">
    <text evidence="2">The sequence shown here is derived from an EMBL/GenBank/DDBJ whole genome shotgun (WGS) entry which is preliminary data.</text>
</comment>
<feature type="compositionally biased region" description="Polar residues" evidence="1">
    <location>
        <begin position="374"/>
        <end position="386"/>
    </location>
</feature>
<feature type="compositionally biased region" description="Polar residues" evidence="1">
    <location>
        <begin position="131"/>
        <end position="143"/>
    </location>
</feature>
<dbReference type="PRINTS" id="PR01217">
    <property type="entry name" value="PRICHEXTENSN"/>
</dbReference>
<feature type="region of interest" description="Disordered" evidence="1">
    <location>
        <begin position="1"/>
        <end position="219"/>
    </location>
</feature>
<evidence type="ECO:0000313" key="3">
    <source>
        <dbReference type="Proteomes" id="UP000298327"/>
    </source>
</evidence>
<accession>A0A4Y9YUN9</accession>
<feature type="compositionally biased region" description="Basic and acidic residues" evidence="1">
    <location>
        <begin position="64"/>
        <end position="75"/>
    </location>
</feature>
<protein>
    <submittedName>
        <fullName evidence="2">Uncharacterized protein</fullName>
    </submittedName>
</protein>
<gene>
    <name evidence="2" type="ORF">EVG20_g4813</name>
</gene>
<sequence length="401" mass="40925">MTSTPRSSRSNRSTHSTNSIRADPPWRLSKKRAPTSLSLIVATPEAGAPLAPAVTRLPVAKSTSELHMKRGDRTESASTSKSVSSLKIPDASCPEPAAEPAAQLSSSPTDFGPSSVAKQSSQTLIVHESDGGSSNGVRTSSHNPPDAPGADHQVPTSSTACSQPSVPGSASNTLPVSSQPPRTWFSSRSRPKTPPAAPNNSLSNGSAASAETGAQPPSAAVQSDVVPVFLGLGIEEEVTVPTSTSEGKPPSAGDSKPPDPIPSQRPVSPSSSPAPVPQPARSSWLASFGLTKSPEASKADDALASSNASAPPTESAAVSSATPTSPEAAPSNPQTPKPPALNLIPPTPERTPRRSSEASSTKAITIPTKRSWFGTPSGSLQQQQAKSLPDSKPPHTPKSPP</sequence>
<evidence type="ECO:0000256" key="1">
    <source>
        <dbReference type="SAM" id="MobiDB-lite"/>
    </source>
</evidence>
<organism evidence="2 3">
    <name type="scientific">Dentipellis fragilis</name>
    <dbReference type="NCBI Taxonomy" id="205917"/>
    <lineage>
        <taxon>Eukaryota</taxon>
        <taxon>Fungi</taxon>
        <taxon>Dikarya</taxon>
        <taxon>Basidiomycota</taxon>
        <taxon>Agaricomycotina</taxon>
        <taxon>Agaricomycetes</taxon>
        <taxon>Russulales</taxon>
        <taxon>Hericiaceae</taxon>
        <taxon>Dentipellis</taxon>
    </lineage>
</organism>
<dbReference type="Proteomes" id="UP000298327">
    <property type="component" value="Unassembled WGS sequence"/>
</dbReference>
<feature type="compositionally biased region" description="Low complexity" evidence="1">
    <location>
        <begin position="1"/>
        <end position="21"/>
    </location>
</feature>
<reference evidence="2 3" key="1">
    <citation type="submission" date="2019-02" db="EMBL/GenBank/DDBJ databases">
        <title>Genome sequencing of the rare red list fungi Dentipellis fragilis.</title>
        <authorList>
            <person name="Buettner E."/>
            <person name="Kellner H."/>
        </authorList>
    </citation>
    <scope>NUCLEOTIDE SEQUENCE [LARGE SCALE GENOMIC DNA]</scope>
    <source>
        <strain evidence="2 3">DSM 105465</strain>
    </source>
</reference>
<feature type="compositionally biased region" description="Low complexity" evidence="1">
    <location>
        <begin position="198"/>
        <end position="210"/>
    </location>
</feature>
<feature type="region of interest" description="Disordered" evidence="1">
    <location>
        <begin position="237"/>
        <end position="401"/>
    </location>
</feature>
<feature type="compositionally biased region" description="Polar residues" evidence="1">
    <location>
        <begin position="154"/>
        <end position="188"/>
    </location>
</feature>
<dbReference type="AlphaFoldDB" id="A0A4Y9YUN9"/>